<name>A0A6J5NWY6_9CAUD</name>
<dbReference type="EMBL" id="LR796746">
    <property type="protein sequence ID" value="CAB4163563.1"/>
    <property type="molecule type" value="Genomic_DNA"/>
</dbReference>
<evidence type="ECO:0000313" key="1">
    <source>
        <dbReference type="EMBL" id="CAB4163563.1"/>
    </source>
</evidence>
<organism evidence="1">
    <name type="scientific">uncultured Caudovirales phage</name>
    <dbReference type="NCBI Taxonomy" id="2100421"/>
    <lineage>
        <taxon>Viruses</taxon>
        <taxon>Duplodnaviria</taxon>
        <taxon>Heunggongvirae</taxon>
        <taxon>Uroviricota</taxon>
        <taxon>Caudoviricetes</taxon>
        <taxon>Peduoviridae</taxon>
        <taxon>Maltschvirus</taxon>
        <taxon>Maltschvirus maltsch</taxon>
    </lineage>
</organism>
<proteinExistence type="predicted"/>
<accession>A0A6J5NWY6</accession>
<sequence length="67" mass="7918">MKRTNKTGNPQTHKRHKCGFVCGEKPYHKPTTLYKSVVFVGFGKWVCKNLQVKHNEVRISFLTIERW</sequence>
<protein>
    <submittedName>
        <fullName evidence="1">Uncharacterized protein</fullName>
    </submittedName>
</protein>
<reference evidence="1" key="1">
    <citation type="submission" date="2020-04" db="EMBL/GenBank/DDBJ databases">
        <authorList>
            <person name="Chiriac C."/>
            <person name="Salcher M."/>
            <person name="Ghai R."/>
            <person name="Kavagutti S V."/>
        </authorList>
    </citation>
    <scope>NUCLEOTIDE SEQUENCE</scope>
</reference>
<gene>
    <name evidence="1" type="ORF">UFOVP814_36</name>
</gene>